<gene>
    <name evidence="1" type="ORF">EAI_07231</name>
</gene>
<evidence type="ECO:0000313" key="1">
    <source>
        <dbReference type="EMBL" id="EFN80958.1"/>
    </source>
</evidence>
<organism evidence="2">
    <name type="scientific">Harpegnathos saltator</name>
    <name type="common">Jerdon's jumping ant</name>
    <dbReference type="NCBI Taxonomy" id="610380"/>
    <lineage>
        <taxon>Eukaryota</taxon>
        <taxon>Metazoa</taxon>
        <taxon>Ecdysozoa</taxon>
        <taxon>Arthropoda</taxon>
        <taxon>Hexapoda</taxon>
        <taxon>Insecta</taxon>
        <taxon>Pterygota</taxon>
        <taxon>Neoptera</taxon>
        <taxon>Endopterygota</taxon>
        <taxon>Hymenoptera</taxon>
        <taxon>Apocrita</taxon>
        <taxon>Aculeata</taxon>
        <taxon>Formicoidea</taxon>
        <taxon>Formicidae</taxon>
        <taxon>Ponerinae</taxon>
        <taxon>Ponerini</taxon>
        <taxon>Harpegnathos</taxon>
    </lineage>
</organism>
<sequence length="30" mass="3502">DSPNQTVNAHFYCDVLRKLSEDICCKRSKM</sequence>
<dbReference type="AlphaFoldDB" id="E2BTM3"/>
<feature type="non-terminal residue" evidence="1">
    <location>
        <position position="1"/>
    </location>
</feature>
<accession>E2BTM3</accession>
<evidence type="ECO:0000313" key="2">
    <source>
        <dbReference type="Proteomes" id="UP000008237"/>
    </source>
</evidence>
<keyword evidence="2" id="KW-1185">Reference proteome</keyword>
<protein>
    <submittedName>
        <fullName evidence="1">Uncharacterized protein</fullName>
    </submittedName>
</protein>
<dbReference type="InParanoid" id="E2BTM3"/>
<feature type="non-terminal residue" evidence="1">
    <location>
        <position position="30"/>
    </location>
</feature>
<name>E2BTM3_HARSA</name>
<reference evidence="1 2" key="1">
    <citation type="journal article" date="2010" name="Science">
        <title>Genomic comparison of the ants Camponotus floridanus and Harpegnathos saltator.</title>
        <authorList>
            <person name="Bonasio R."/>
            <person name="Zhang G."/>
            <person name="Ye C."/>
            <person name="Mutti N.S."/>
            <person name="Fang X."/>
            <person name="Qin N."/>
            <person name="Donahue G."/>
            <person name="Yang P."/>
            <person name="Li Q."/>
            <person name="Li C."/>
            <person name="Zhang P."/>
            <person name="Huang Z."/>
            <person name="Berger S.L."/>
            <person name="Reinberg D."/>
            <person name="Wang J."/>
            <person name="Liebig J."/>
        </authorList>
    </citation>
    <scope>NUCLEOTIDE SEQUENCE [LARGE SCALE GENOMIC DNA]</scope>
    <source>
        <strain evidence="1 2">R22 G/1</strain>
    </source>
</reference>
<dbReference type="EMBL" id="GL450456">
    <property type="protein sequence ID" value="EFN80958.1"/>
    <property type="molecule type" value="Genomic_DNA"/>
</dbReference>
<dbReference type="Proteomes" id="UP000008237">
    <property type="component" value="Unassembled WGS sequence"/>
</dbReference>
<proteinExistence type="predicted"/>